<gene>
    <name evidence="2" type="ORF">LR394_13060</name>
</gene>
<evidence type="ECO:0000313" key="3">
    <source>
        <dbReference type="Proteomes" id="UP001138997"/>
    </source>
</evidence>
<sequence>MSLSPLDRDLAQQRLVAATEQMCLALQRASRSLYVRDAADFCCAIADRTGRFIAYPQGIGVSGFLGLDVSAAVQRVADREPLEPGDVIITNDPYASQGLSTHLPDVHVIAPYFDGDEIVGYGWSFVHVSDVGGRVPSSVSVKNDSIFAEGLRIPPVKYVRRGTIDPGVEALLLGNTRTPAANDGDLRAMLAALDTGRGRVQEVLAPHGQGALDEIGQYAREQTAARARKALSSLNDGVYTFEDYLDNDGVSEIPLRIKLTATVADGHLHLDFTGTDPQVEAALNVVTFGRAHTWVVTRLFALIGTLDPDIPLNTGLMDVVSMSAPVGTLLNPVEPAPVGVRHATTSRVNDVLSGALVQAAPDLIPAASSGLVVPVVFARNTAEGPSVHVVEPMVGGTGARSGSDGIDGRDSGISNLSNNPVEVVEAGVGVKVLAYRIRPDSGGAGRWRGGCGLELQFEALSHGSLLARGLERLRFRPWGVQGGLPGLAAELIVNEGTPDEERIRLIDTHPLQPGDRVTLRTSGAGGYGDPFLRDPQAVLADVVTGLVSREQARNLYGVAISDGQVDAGQTALLRAERPTNDGWGLGEDRLRWSRVFPAERLDEFADVLAALPPTERAAARRQVLTDVLTQLPEGFPAAQATGEQMDQAAARFVDLLS</sequence>
<dbReference type="PANTHER" id="PTHR11365:SF23">
    <property type="entry name" value="HYPOTHETICAL 5-OXOPROLINASE (EUROFUNG)-RELATED"/>
    <property type="match status" value="1"/>
</dbReference>
<accession>A0A9X1STH6</accession>
<protein>
    <submittedName>
        <fullName evidence="2">Hydantoinase B/oxoprolinase family protein</fullName>
    </submittedName>
</protein>
<proteinExistence type="predicted"/>
<dbReference type="PANTHER" id="PTHR11365">
    <property type="entry name" value="5-OXOPROLINASE RELATED"/>
    <property type="match status" value="1"/>
</dbReference>
<comment type="caution">
    <text evidence="2">The sequence shown here is derived from an EMBL/GenBank/DDBJ whole genome shotgun (WGS) entry which is preliminary data.</text>
</comment>
<dbReference type="Pfam" id="PF02538">
    <property type="entry name" value="Hydantoinase_B"/>
    <property type="match status" value="1"/>
</dbReference>
<dbReference type="GO" id="GO:0006749">
    <property type="term" value="P:glutathione metabolic process"/>
    <property type="evidence" value="ECO:0007669"/>
    <property type="project" value="TreeGrafter"/>
</dbReference>
<keyword evidence="3" id="KW-1185">Reference proteome</keyword>
<organism evidence="2 3">
    <name type="scientific">Kineosporia babensis</name>
    <dbReference type="NCBI Taxonomy" id="499548"/>
    <lineage>
        <taxon>Bacteria</taxon>
        <taxon>Bacillati</taxon>
        <taxon>Actinomycetota</taxon>
        <taxon>Actinomycetes</taxon>
        <taxon>Kineosporiales</taxon>
        <taxon>Kineosporiaceae</taxon>
        <taxon>Kineosporia</taxon>
    </lineage>
</organism>
<dbReference type="InterPro" id="IPR003692">
    <property type="entry name" value="Hydantoinase_B"/>
</dbReference>
<dbReference type="InterPro" id="IPR045079">
    <property type="entry name" value="Oxoprolinase-like"/>
</dbReference>
<evidence type="ECO:0000313" key="2">
    <source>
        <dbReference type="EMBL" id="MCD5311832.1"/>
    </source>
</evidence>
<dbReference type="GO" id="GO:0005829">
    <property type="term" value="C:cytosol"/>
    <property type="evidence" value="ECO:0007669"/>
    <property type="project" value="TreeGrafter"/>
</dbReference>
<feature type="domain" description="Hydantoinase B/oxoprolinase" evidence="1">
    <location>
        <begin position="9"/>
        <end position="530"/>
    </location>
</feature>
<name>A0A9X1STH6_9ACTN</name>
<reference evidence="2" key="1">
    <citation type="submission" date="2021-11" db="EMBL/GenBank/DDBJ databases">
        <title>Streptomyces corallinus and Kineosporia corallina sp. nov., two new coral-derived marine actinobacteria.</title>
        <authorList>
            <person name="Buangrab K."/>
            <person name="Sutthacheep M."/>
            <person name="Yeemin T."/>
            <person name="Harunari E."/>
            <person name="Igarashi Y."/>
            <person name="Sripreechasak P."/>
            <person name="Kanchanasin P."/>
            <person name="Tanasupawat S."/>
            <person name="Phongsopitanun W."/>
        </authorList>
    </citation>
    <scope>NUCLEOTIDE SEQUENCE</scope>
    <source>
        <strain evidence="2">JCM 31032</strain>
    </source>
</reference>
<dbReference type="AlphaFoldDB" id="A0A9X1STH6"/>
<evidence type="ECO:0000259" key="1">
    <source>
        <dbReference type="Pfam" id="PF02538"/>
    </source>
</evidence>
<dbReference type="Proteomes" id="UP001138997">
    <property type="component" value="Unassembled WGS sequence"/>
</dbReference>
<dbReference type="RefSeq" id="WP_231441438.1">
    <property type="nucleotide sequence ID" value="NZ_JAJOMB010000006.1"/>
</dbReference>
<dbReference type="EMBL" id="JAJOMB010000006">
    <property type="protein sequence ID" value="MCD5311832.1"/>
    <property type="molecule type" value="Genomic_DNA"/>
</dbReference>
<dbReference type="GO" id="GO:0017168">
    <property type="term" value="F:5-oxoprolinase (ATP-hydrolyzing) activity"/>
    <property type="evidence" value="ECO:0007669"/>
    <property type="project" value="TreeGrafter"/>
</dbReference>